<dbReference type="GO" id="GO:0008270">
    <property type="term" value="F:zinc ion binding"/>
    <property type="evidence" value="ECO:0007669"/>
    <property type="project" value="UniProtKB-KW"/>
</dbReference>
<sequence>MAEICAKCKSECYCSRDDQKFHWKIHKEVCSSNASATSTLATETILKKPFHRLDNKTWLHDRPEEEADKLLIDVYRMRVEDRYKFEGEVDVDSIYGGAASVVGGFRRFMKSVQSRSGLLPGWWSAEKAAACEDLGKRGGWSSLDSAVEKSDVIEEYGDRFMPMQLRMFGEQV</sequence>
<evidence type="ECO:0000256" key="4">
    <source>
        <dbReference type="PROSITE-ProRule" id="PRU00134"/>
    </source>
</evidence>
<evidence type="ECO:0000313" key="7">
    <source>
        <dbReference type="Proteomes" id="UP000184383"/>
    </source>
</evidence>
<keyword evidence="1" id="KW-0479">Metal-binding</keyword>
<keyword evidence="7" id="KW-1185">Reference proteome</keyword>
<accession>A0A1L9RER6</accession>
<keyword evidence="3" id="KW-0862">Zinc</keyword>
<feature type="domain" description="MYND-type" evidence="5">
    <location>
        <begin position="1"/>
        <end position="30"/>
    </location>
</feature>
<dbReference type="PROSITE" id="PS50865">
    <property type="entry name" value="ZF_MYND_2"/>
    <property type="match status" value="1"/>
</dbReference>
<organism evidence="6 7">
    <name type="scientific">Aspergillus wentii DTO 134E9</name>
    <dbReference type="NCBI Taxonomy" id="1073089"/>
    <lineage>
        <taxon>Eukaryota</taxon>
        <taxon>Fungi</taxon>
        <taxon>Dikarya</taxon>
        <taxon>Ascomycota</taxon>
        <taxon>Pezizomycotina</taxon>
        <taxon>Eurotiomycetes</taxon>
        <taxon>Eurotiomycetidae</taxon>
        <taxon>Eurotiales</taxon>
        <taxon>Aspergillaceae</taxon>
        <taxon>Aspergillus</taxon>
        <taxon>Aspergillus subgen. Cremei</taxon>
    </lineage>
</organism>
<evidence type="ECO:0000256" key="2">
    <source>
        <dbReference type="ARBA" id="ARBA00022771"/>
    </source>
</evidence>
<dbReference type="SUPFAM" id="SSF144232">
    <property type="entry name" value="HIT/MYND zinc finger-like"/>
    <property type="match status" value="1"/>
</dbReference>
<reference evidence="7" key="1">
    <citation type="journal article" date="2017" name="Genome Biol.">
        <title>Comparative genomics reveals high biological diversity and specific adaptations in the industrially and medically important fungal genus Aspergillus.</title>
        <authorList>
            <person name="de Vries R.P."/>
            <person name="Riley R."/>
            <person name="Wiebenga A."/>
            <person name="Aguilar-Osorio G."/>
            <person name="Amillis S."/>
            <person name="Uchima C.A."/>
            <person name="Anderluh G."/>
            <person name="Asadollahi M."/>
            <person name="Askin M."/>
            <person name="Barry K."/>
            <person name="Battaglia E."/>
            <person name="Bayram O."/>
            <person name="Benocci T."/>
            <person name="Braus-Stromeyer S.A."/>
            <person name="Caldana C."/>
            <person name="Canovas D."/>
            <person name="Cerqueira G.C."/>
            <person name="Chen F."/>
            <person name="Chen W."/>
            <person name="Choi C."/>
            <person name="Clum A."/>
            <person name="Dos Santos R.A."/>
            <person name="Damasio A.R."/>
            <person name="Diallinas G."/>
            <person name="Emri T."/>
            <person name="Fekete E."/>
            <person name="Flipphi M."/>
            <person name="Freyberg S."/>
            <person name="Gallo A."/>
            <person name="Gournas C."/>
            <person name="Habgood R."/>
            <person name="Hainaut M."/>
            <person name="Harispe M.L."/>
            <person name="Henrissat B."/>
            <person name="Hilden K.S."/>
            <person name="Hope R."/>
            <person name="Hossain A."/>
            <person name="Karabika E."/>
            <person name="Karaffa L."/>
            <person name="Karanyi Z."/>
            <person name="Krasevec N."/>
            <person name="Kuo A."/>
            <person name="Kusch H."/>
            <person name="LaButti K."/>
            <person name="Lagendijk E.L."/>
            <person name="Lapidus A."/>
            <person name="Levasseur A."/>
            <person name="Lindquist E."/>
            <person name="Lipzen A."/>
            <person name="Logrieco A.F."/>
            <person name="MacCabe A."/>
            <person name="Maekelae M.R."/>
            <person name="Malavazi I."/>
            <person name="Melin P."/>
            <person name="Meyer V."/>
            <person name="Mielnichuk N."/>
            <person name="Miskei M."/>
            <person name="Molnar A.P."/>
            <person name="Mule G."/>
            <person name="Ngan C.Y."/>
            <person name="Orejas M."/>
            <person name="Orosz E."/>
            <person name="Ouedraogo J.P."/>
            <person name="Overkamp K.M."/>
            <person name="Park H.-S."/>
            <person name="Perrone G."/>
            <person name="Piumi F."/>
            <person name="Punt P.J."/>
            <person name="Ram A.F."/>
            <person name="Ramon A."/>
            <person name="Rauscher S."/>
            <person name="Record E."/>
            <person name="Riano-Pachon D.M."/>
            <person name="Robert V."/>
            <person name="Roehrig J."/>
            <person name="Ruller R."/>
            <person name="Salamov A."/>
            <person name="Salih N.S."/>
            <person name="Samson R.A."/>
            <person name="Sandor E."/>
            <person name="Sanguinetti M."/>
            <person name="Schuetze T."/>
            <person name="Sepcic K."/>
            <person name="Shelest E."/>
            <person name="Sherlock G."/>
            <person name="Sophianopoulou V."/>
            <person name="Squina F.M."/>
            <person name="Sun H."/>
            <person name="Susca A."/>
            <person name="Todd R.B."/>
            <person name="Tsang A."/>
            <person name="Unkles S.E."/>
            <person name="van de Wiele N."/>
            <person name="van Rossen-Uffink D."/>
            <person name="Oliveira J.V."/>
            <person name="Vesth T.C."/>
            <person name="Visser J."/>
            <person name="Yu J.-H."/>
            <person name="Zhou M."/>
            <person name="Andersen M.R."/>
            <person name="Archer D.B."/>
            <person name="Baker S.E."/>
            <person name="Benoit I."/>
            <person name="Brakhage A.A."/>
            <person name="Braus G.H."/>
            <person name="Fischer R."/>
            <person name="Frisvad J.C."/>
            <person name="Goldman G.H."/>
            <person name="Houbraken J."/>
            <person name="Oakley B."/>
            <person name="Pocsi I."/>
            <person name="Scazzocchio C."/>
            <person name="Seiboth B."/>
            <person name="vanKuyk P.A."/>
            <person name="Wortman J."/>
            <person name="Dyer P.S."/>
            <person name="Grigoriev I.V."/>
        </authorList>
    </citation>
    <scope>NUCLEOTIDE SEQUENCE [LARGE SCALE GENOMIC DNA]</scope>
    <source>
        <strain evidence="7">DTO 134E9</strain>
    </source>
</reference>
<dbReference type="Pfam" id="PF01753">
    <property type="entry name" value="zf-MYND"/>
    <property type="match status" value="1"/>
</dbReference>
<name>A0A1L9RER6_ASPWE</name>
<proteinExistence type="predicted"/>
<protein>
    <recommendedName>
        <fullName evidence="5">MYND-type domain-containing protein</fullName>
    </recommendedName>
</protein>
<dbReference type="RefSeq" id="XP_040687081.1">
    <property type="nucleotide sequence ID" value="XM_040836030.1"/>
</dbReference>
<dbReference type="EMBL" id="KV878214">
    <property type="protein sequence ID" value="OJJ33404.1"/>
    <property type="molecule type" value="Genomic_DNA"/>
</dbReference>
<dbReference type="InterPro" id="IPR002893">
    <property type="entry name" value="Znf_MYND"/>
</dbReference>
<dbReference type="Gene3D" id="6.10.140.2220">
    <property type="match status" value="1"/>
</dbReference>
<evidence type="ECO:0000259" key="5">
    <source>
        <dbReference type="PROSITE" id="PS50865"/>
    </source>
</evidence>
<dbReference type="STRING" id="1073089.A0A1L9RER6"/>
<dbReference type="Proteomes" id="UP000184383">
    <property type="component" value="Unassembled WGS sequence"/>
</dbReference>
<evidence type="ECO:0000256" key="1">
    <source>
        <dbReference type="ARBA" id="ARBA00022723"/>
    </source>
</evidence>
<dbReference type="GeneID" id="63751878"/>
<dbReference type="AlphaFoldDB" id="A0A1L9RER6"/>
<evidence type="ECO:0000256" key="3">
    <source>
        <dbReference type="ARBA" id="ARBA00022833"/>
    </source>
</evidence>
<keyword evidence="2 4" id="KW-0863">Zinc-finger</keyword>
<gene>
    <name evidence="6" type="ORF">ASPWEDRAFT_43464</name>
</gene>
<evidence type="ECO:0000313" key="6">
    <source>
        <dbReference type="EMBL" id="OJJ33404.1"/>
    </source>
</evidence>
<dbReference type="VEuPathDB" id="FungiDB:ASPWEDRAFT_43464"/>
<dbReference type="OrthoDB" id="432970at2759"/>